<dbReference type="GO" id="GO:0015562">
    <property type="term" value="F:efflux transmembrane transporter activity"/>
    <property type="evidence" value="ECO:0007669"/>
    <property type="project" value="InterPro"/>
</dbReference>
<dbReference type="AlphaFoldDB" id="A0A1C1Z184"/>
<dbReference type="GO" id="GO:1990281">
    <property type="term" value="C:efflux pump complex"/>
    <property type="evidence" value="ECO:0007669"/>
    <property type="project" value="TreeGrafter"/>
</dbReference>
<feature type="domain" description="CusB-like beta-barrel" evidence="4">
    <location>
        <begin position="202"/>
        <end position="272"/>
    </location>
</feature>
<keyword evidence="3" id="KW-0732">Signal</keyword>
<dbReference type="Pfam" id="PF25954">
    <property type="entry name" value="Beta-barrel_RND_2"/>
    <property type="match status" value="1"/>
</dbReference>
<gene>
    <name evidence="6" type="ORF">AWJ14_10500</name>
</gene>
<feature type="signal peptide" evidence="3">
    <location>
        <begin position="1"/>
        <end position="18"/>
    </location>
</feature>
<keyword evidence="7" id="KW-1185">Reference proteome</keyword>
<feature type="domain" description="Multidrug resistance protein MdtA-like C-terminal permuted SH3" evidence="5">
    <location>
        <begin position="293"/>
        <end position="336"/>
    </location>
</feature>
<dbReference type="PANTHER" id="PTHR30469:SF15">
    <property type="entry name" value="HLYD FAMILY OF SECRETION PROTEINS"/>
    <property type="match status" value="1"/>
</dbReference>
<dbReference type="EMBL" id="LQZT01000001">
    <property type="protein sequence ID" value="OCW59446.1"/>
    <property type="molecule type" value="Genomic_DNA"/>
</dbReference>
<accession>A0A1C1Z184</accession>
<protein>
    <submittedName>
        <fullName evidence="6">Uncharacterized protein</fullName>
    </submittedName>
</protein>
<organism evidence="6 7">
    <name type="scientific">Hoeflea olei</name>
    <dbReference type="NCBI Taxonomy" id="1480615"/>
    <lineage>
        <taxon>Bacteria</taxon>
        <taxon>Pseudomonadati</taxon>
        <taxon>Pseudomonadota</taxon>
        <taxon>Alphaproteobacteria</taxon>
        <taxon>Hyphomicrobiales</taxon>
        <taxon>Rhizobiaceae</taxon>
        <taxon>Hoeflea</taxon>
    </lineage>
</organism>
<feature type="coiled-coil region" evidence="2">
    <location>
        <begin position="133"/>
        <end position="160"/>
    </location>
</feature>
<evidence type="ECO:0000313" key="6">
    <source>
        <dbReference type="EMBL" id="OCW59446.1"/>
    </source>
</evidence>
<dbReference type="InterPro" id="IPR006143">
    <property type="entry name" value="RND_pump_MFP"/>
</dbReference>
<dbReference type="SUPFAM" id="SSF111369">
    <property type="entry name" value="HlyD-like secretion proteins"/>
    <property type="match status" value="1"/>
</dbReference>
<dbReference type="OrthoDB" id="9813967at2"/>
<dbReference type="InterPro" id="IPR058627">
    <property type="entry name" value="MdtA-like_C"/>
</dbReference>
<dbReference type="NCBIfam" id="TIGR01730">
    <property type="entry name" value="RND_mfp"/>
    <property type="match status" value="1"/>
</dbReference>
<dbReference type="Proteomes" id="UP000094795">
    <property type="component" value="Unassembled WGS sequence"/>
</dbReference>
<evidence type="ECO:0000259" key="4">
    <source>
        <dbReference type="Pfam" id="PF25954"/>
    </source>
</evidence>
<evidence type="ECO:0000256" key="3">
    <source>
        <dbReference type="SAM" id="SignalP"/>
    </source>
</evidence>
<dbReference type="Pfam" id="PF25967">
    <property type="entry name" value="RND-MFP_C"/>
    <property type="match status" value="1"/>
</dbReference>
<evidence type="ECO:0000259" key="5">
    <source>
        <dbReference type="Pfam" id="PF25967"/>
    </source>
</evidence>
<dbReference type="Gene3D" id="2.40.50.100">
    <property type="match status" value="1"/>
</dbReference>
<feature type="chain" id="PRO_5008656552" evidence="3">
    <location>
        <begin position="19"/>
        <end position="351"/>
    </location>
</feature>
<dbReference type="Gene3D" id="1.10.287.470">
    <property type="entry name" value="Helix hairpin bin"/>
    <property type="match status" value="1"/>
</dbReference>
<comment type="caution">
    <text evidence="6">The sequence shown here is derived from an EMBL/GenBank/DDBJ whole genome shotgun (WGS) entry which is preliminary data.</text>
</comment>
<name>A0A1C1Z184_9HYPH</name>
<proteinExistence type="inferred from homology"/>
<dbReference type="PANTHER" id="PTHR30469">
    <property type="entry name" value="MULTIDRUG RESISTANCE PROTEIN MDTA"/>
    <property type="match status" value="1"/>
</dbReference>
<evidence type="ECO:0000313" key="7">
    <source>
        <dbReference type="Proteomes" id="UP000094795"/>
    </source>
</evidence>
<reference evidence="6 7" key="1">
    <citation type="submission" date="2015-12" db="EMBL/GenBank/DDBJ databases">
        <authorList>
            <person name="Shamseldin A."/>
            <person name="Moawad H."/>
            <person name="Abd El-Rahim W.M."/>
            <person name="Sadowsky M.J."/>
        </authorList>
    </citation>
    <scope>NUCLEOTIDE SEQUENCE [LARGE SCALE GENOMIC DNA]</scope>
    <source>
        <strain evidence="6 7">JC234</strain>
    </source>
</reference>
<dbReference type="STRING" id="1480615.AWJ14_10500"/>
<dbReference type="Gene3D" id="2.40.30.170">
    <property type="match status" value="1"/>
</dbReference>
<evidence type="ECO:0000256" key="1">
    <source>
        <dbReference type="ARBA" id="ARBA00009477"/>
    </source>
</evidence>
<sequence>MRALAVFVGLALTMTAAAGQDGDAAPALRPVVSVLVGPHSDMALSYTGTVVARTETALGFPMIGTIAARPVKVGEVVAKGDVLARLDTQDLNADLRAADAGVTVAEAQLRSATDARDRAKTLADRGVGSATRLEDAERALVSAQAQLDQAQASRARAADNLDLATLTAPYDGVVTDVYAEPGATLSAGQAVLKLSGVGEREIVIDVSEAEAGLRETGDRFTASLLARPDIETAAVLIRIDPVAEQATRTFRLHLRMDQPPDGFRLGALAHVRPAVDGASGMVLPRSALLEPPAVWTVDRSTNTVSLTPVRVGGAAQELVVIESGLSDGDEVVIKGVHSLTEGQAVGPRVTP</sequence>
<keyword evidence="2" id="KW-0175">Coiled coil</keyword>
<dbReference type="RefSeq" id="WP_066174199.1">
    <property type="nucleotide sequence ID" value="NZ_LQZT01000001.1"/>
</dbReference>
<comment type="similarity">
    <text evidence="1">Belongs to the membrane fusion protein (MFP) (TC 8.A.1) family.</text>
</comment>
<evidence type="ECO:0000256" key="2">
    <source>
        <dbReference type="SAM" id="Coils"/>
    </source>
</evidence>
<dbReference type="Gene3D" id="2.40.420.20">
    <property type="match status" value="1"/>
</dbReference>
<dbReference type="InterPro" id="IPR058792">
    <property type="entry name" value="Beta-barrel_RND_2"/>
</dbReference>